<sequence>TLYTEGTKLTSSLALTDAESPTISIKDLFPKKIHVKNVSVRNAAVQFKMENRILLFSEVNAQINDVQFARQSDISINLNISISNHTGTTPPGMLGEVVLKGKYNPSGDELLLYDTSHLSINNNGSFNVAGKVASITTEPVINCIINSRNIVLGNIPLLLEKLDIKGLPSLTLEGECDIAISIQGNSQKLKLKSNNLINNMSFTTGKTVFKAKALELPIEAIFSLSDTEMKISANGECIVRQGHLLIEDKEITALNFPITFTMDYPNQITLSSNVIKGKLPLGNTYFPIEDLISNIKIDINLKCPDTMQFYTSVNTTFSDTALLTVVFNRNKKTIGDTTLKIQNMDCKALSETFKSLIPEHYKDWSFNGSI</sequence>
<feature type="non-terminal residue" evidence="1">
    <location>
        <position position="1"/>
    </location>
</feature>
<dbReference type="EMBL" id="LAZR01060537">
    <property type="protein sequence ID" value="KKK65474.1"/>
    <property type="molecule type" value="Genomic_DNA"/>
</dbReference>
<evidence type="ECO:0000313" key="1">
    <source>
        <dbReference type="EMBL" id="KKK65474.1"/>
    </source>
</evidence>
<proteinExistence type="predicted"/>
<organism evidence="1">
    <name type="scientific">marine sediment metagenome</name>
    <dbReference type="NCBI Taxonomy" id="412755"/>
    <lineage>
        <taxon>unclassified sequences</taxon>
        <taxon>metagenomes</taxon>
        <taxon>ecological metagenomes</taxon>
    </lineage>
</organism>
<comment type="caution">
    <text evidence="1">The sequence shown here is derived from an EMBL/GenBank/DDBJ whole genome shotgun (WGS) entry which is preliminary data.</text>
</comment>
<reference evidence="1" key="1">
    <citation type="journal article" date="2015" name="Nature">
        <title>Complex archaea that bridge the gap between prokaryotes and eukaryotes.</title>
        <authorList>
            <person name="Spang A."/>
            <person name="Saw J.H."/>
            <person name="Jorgensen S.L."/>
            <person name="Zaremba-Niedzwiedzka K."/>
            <person name="Martijn J."/>
            <person name="Lind A.E."/>
            <person name="van Eijk R."/>
            <person name="Schleper C."/>
            <person name="Guy L."/>
            <person name="Ettema T.J."/>
        </authorList>
    </citation>
    <scope>NUCLEOTIDE SEQUENCE</scope>
</reference>
<feature type="non-terminal residue" evidence="1">
    <location>
        <position position="370"/>
    </location>
</feature>
<dbReference type="AlphaFoldDB" id="A0A0F8ZGB3"/>
<evidence type="ECO:0008006" key="2">
    <source>
        <dbReference type="Google" id="ProtNLM"/>
    </source>
</evidence>
<protein>
    <recommendedName>
        <fullName evidence="2">Dicarboxylate transport domain-containing protein</fullName>
    </recommendedName>
</protein>
<gene>
    <name evidence="1" type="ORF">LCGC14_2973770</name>
</gene>
<accession>A0A0F8ZGB3</accession>
<name>A0A0F8ZGB3_9ZZZZ</name>